<sequence>MAVLSLRSDGTGAGFVQRPRFKKTAPMLLASDVNEQHRGQMLMRLDGSMTRVVAARKRSEDVTEICDASRDFGIWDEPKQAPAMTKHCVLSFCSRAVAR</sequence>
<comment type="caution">
    <text evidence="1">The sequence shown here is derived from an EMBL/GenBank/DDBJ whole genome shotgun (WGS) entry which is preliminary data.</text>
</comment>
<name>A0A9X0W669_9GAMM</name>
<keyword evidence="2" id="KW-1185">Reference proteome</keyword>
<evidence type="ECO:0000313" key="1">
    <source>
        <dbReference type="EMBL" id="MBK1617541.1"/>
    </source>
</evidence>
<organism evidence="1 2">
    <name type="scientific">Lamprobacter modestohalophilus</name>
    <dbReference type="NCBI Taxonomy" id="1064514"/>
    <lineage>
        <taxon>Bacteria</taxon>
        <taxon>Pseudomonadati</taxon>
        <taxon>Pseudomonadota</taxon>
        <taxon>Gammaproteobacteria</taxon>
        <taxon>Chromatiales</taxon>
        <taxon>Chromatiaceae</taxon>
        <taxon>Lamprobacter</taxon>
    </lineage>
</organism>
<accession>A0A9X0W669</accession>
<evidence type="ECO:0000313" key="2">
    <source>
        <dbReference type="Proteomes" id="UP001138768"/>
    </source>
</evidence>
<dbReference type="AlphaFoldDB" id="A0A9X0W669"/>
<reference evidence="1 2" key="1">
    <citation type="journal article" date="2020" name="Microorganisms">
        <title>Osmotic Adaptation and Compatible Solute Biosynthesis of Phototrophic Bacteria as Revealed from Genome Analyses.</title>
        <authorList>
            <person name="Imhoff J.F."/>
            <person name="Rahn T."/>
            <person name="Kunzel S."/>
            <person name="Keller A."/>
            <person name="Neulinger S.C."/>
        </authorList>
    </citation>
    <scope>NUCLEOTIDE SEQUENCE [LARGE SCALE GENOMIC DNA]</scope>
    <source>
        <strain evidence="1 2">DSM 25653</strain>
    </source>
</reference>
<dbReference type="EMBL" id="NRRY01000003">
    <property type="protein sequence ID" value="MBK1617541.1"/>
    <property type="molecule type" value="Genomic_DNA"/>
</dbReference>
<protein>
    <submittedName>
        <fullName evidence="1">Uncharacterized protein</fullName>
    </submittedName>
</protein>
<gene>
    <name evidence="1" type="ORF">CKO42_03550</name>
</gene>
<proteinExistence type="predicted"/>
<dbReference type="Proteomes" id="UP001138768">
    <property type="component" value="Unassembled WGS sequence"/>
</dbReference>